<dbReference type="SUPFAM" id="SSF52317">
    <property type="entry name" value="Class I glutamine amidotransferase-like"/>
    <property type="match status" value="1"/>
</dbReference>
<name>A0ABW3FG78_9HYPH</name>
<reference evidence="3" key="1">
    <citation type="journal article" date="2019" name="Int. J. Syst. Evol. Microbiol.">
        <title>The Global Catalogue of Microorganisms (GCM) 10K type strain sequencing project: providing services to taxonomists for standard genome sequencing and annotation.</title>
        <authorList>
            <consortium name="The Broad Institute Genomics Platform"/>
            <consortium name="The Broad Institute Genome Sequencing Center for Infectious Disease"/>
            <person name="Wu L."/>
            <person name="Ma J."/>
        </authorList>
    </citation>
    <scope>NUCLEOTIDE SEQUENCE [LARGE SCALE GENOMIC DNA]</scope>
    <source>
        <strain evidence="3">CCUG 60023</strain>
    </source>
</reference>
<comment type="caution">
    <text evidence="2">The sequence shown here is derived from an EMBL/GenBank/DDBJ whole genome shotgun (WGS) entry which is preliminary data.</text>
</comment>
<dbReference type="InterPro" id="IPR029062">
    <property type="entry name" value="Class_I_gatase-like"/>
</dbReference>
<keyword evidence="1" id="KW-1133">Transmembrane helix</keyword>
<dbReference type="RefSeq" id="WP_377211626.1">
    <property type="nucleotide sequence ID" value="NZ_JBHTJV010000003.1"/>
</dbReference>
<keyword evidence="1" id="KW-0812">Transmembrane</keyword>
<dbReference type="Proteomes" id="UP001597101">
    <property type="component" value="Unassembled WGS sequence"/>
</dbReference>
<organism evidence="2 3">
    <name type="scientific">Pseudahrensia aquimaris</name>
    <dbReference type="NCBI Taxonomy" id="744461"/>
    <lineage>
        <taxon>Bacteria</taxon>
        <taxon>Pseudomonadati</taxon>
        <taxon>Pseudomonadota</taxon>
        <taxon>Alphaproteobacteria</taxon>
        <taxon>Hyphomicrobiales</taxon>
        <taxon>Ahrensiaceae</taxon>
        <taxon>Pseudahrensia</taxon>
    </lineage>
</organism>
<evidence type="ECO:0000313" key="2">
    <source>
        <dbReference type="EMBL" id="MFD0915779.1"/>
    </source>
</evidence>
<keyword evidence="3" id="KW-1185">Reference proteome</keyword>
<dbReference type="Gene3D" id="3.40.50.880">
    <property type="match status" value="1"/>
</dbReference>
<dbReference type="PANTHER" id="PTHR37947">
    <property type="entry name" value="BLL2462 PROTEIN"/>
    <property type="match status" value="1"/>
</dbReference>
<dbReference type="EMBL" id="JBHTJV010000003">
    <property type="protein sequence ID" value="MFD0915779.1"/>
    <property type="molecule type" value="Genomic_DNA"/>
</dbReference>
<gene>
    <name evidence="2" type="ORF">ACFQ14_05105</name>
</gene>
<evidence type="ECO:0000256" key="1">
    <source>
        <dbReference type="SAM" id="Phobius"/>
    </source>
</evidence>
<feature type="transmembrane region" description="Helical" evidence="1">
    <location>
        <begin position="673"/>
        <end position="692"/>
    </location>
</feature>
<feature type="transmembrane region" description="Helical" evidence="1">
    <location>
        <begin position="40"/>
        <end position="59"/>
    </location>
</feature>
<evidence type="ECO:0000313" key="3">
    <source>
        <dbReference type="Proteomes" id="UP001597101"/>
    </source>
</evidence>
<dbReference type="PANTHER" id="PTHR37947:SF1">
    <property type="entry name" value="BLL2462 PROTEIN"/>
    <property type="match status" value="1"/>
</dbReference>
<accession>A0ABW3FG78</accession>
<sequence>MSGLEITFAPFFAWWVIALIASLAVAFALFGIFRGLKGSWIRLAAAALLGLALANPSLLQEEREPLKTVIAAVIDQSDSQKLDGRDVQTEEARKRLADLIARFPQFEFREVVAKNGGTENQDASTALFGALKSALQDVPPEQVGGAVLITDGQVHDIPETAAALGFNAPIHALITGREDERDRRLILHKAPRFGIVGEPQEIEYSVEDTNIDSGGSVDVTVSIDGEVIGVENVAPGEKATFLFDVPHGGKNVIEFEAQVVDGEITPVNNRSFAVIEGIRENLRVLLISGEPHAGERTWRNLLKSDASVDLVHFTILRPPEKQDGTPINQLSLIAFPTRELFIEKIDEFDLIIFDRYQRRGVLPVLYFDNIARYLTDGGAILIAAGPEHADFSSIHRTPLATVLPVEPTGQVIEEPFKPQVSDAGRRHPVTRDLPGMATAGSEEQPTWSRWFRTIEGTNPQGDVVMTGAQDNPLLVLNRPGEGRVAILMSDHVWLWARGFEGGGPHTQMLRRLGHWLMKEPELDEEALRASASGNTLRIERQTMGDQPGSVDIVDPTGARSTVELTQESEGLWTADFDANTLGLYRLANGDLTTLASVGPSNPREYSQIISTGENLASLAAQTRGSVRRVGPADSPDMPRIVPVRASGTAAGNDWIGLRSTGASKLVGVNQIPLFAGVLGLILLLMALAGMWAREGR</sequence>
<protein>
    <recommendedName>
        <fullName evidence="4">Glutamine amidotransferase domain-containing protein</fullName>
    </recommendedName>
</protein>
<feature type="transmembrane region" description="Helical" evidence="1">
    <location>
        <begin position="12"/>
        <end position="33"/>
    </location>
</feature>
<proteinExistence type="predicted"/>
<evidence type="ECO:0008006" key="4">
    <source>
        <dbReference type="Google" id="ProtNLM"/>
    </source>
</evidence>
<keyword evidence="1" id="KW-0472">Membrane</keyword>